<reference evidence="15 16" key="1">
    <citation type="journal article" date="2013" name="Genome Announc.">
        <title>Draft genome sequence of Serratia sp. strain ATCC 39006, a model bacterium for analysis of the biosynthesis and regulation of prodigiosin, a carbapenem, and gas vesicles.</title>
        <authorList>
            <person name="Fineran P.C."/>
            <person name="Iglesias Cans M.C."/>
            <person name="Ramsay J.P."/>
            <person name="Wilf N.M."/>
            <person name="Cossyleon D."/>
            <person name="McNeil M.B."/>
            <person name="Williamson N.R."/>
            <person name="Monson R.E."/>
            <person name="Becher S.A."/>
            <person name="Stanton J.A."/>
            <person name="Brugger K."/>
            <person name="Brown S.D."/>
            <person name="Salmond G.P."/>
        </authorList>
    </citation>
    <scope>NUCLEOTIDE SEQUENCE [LARGE SCALE GENOMIC DNA]</scope>
    <source>
        <strain evidence="15">ATCC 39006</strain>
        <strain evidence="16">ATCC 39006 / SC 11482</strain>
    </source>
</reference>
<dbReference type="CDD" id="cd00773">
    <property type="entry name" value="HisRS-like_core"/>
    <property type="match status" value="1"/>
</dbReference>
<feature type="binding site" evidence="12">
    <location>
        <begin position="83"/>
        <end position="85"/>
    </location>
    <ligand>
        <name>L-histidine</name>
        <dbReference type="ChEBI" id="CHEBI:57595"/>
    </ligand>
</feature>
<dbReference type="Gene3D" id="3.40.50.800">
    <property type="entry name" value="Anticodon-binding domain"/>
    <property type="match status" value="1"/>
</dbReference>
<keyword evidence="5 11" id="KW-0436">Ligase</keyword>
<evidence type="ECO:0000313" key="14">
    <source>
        <dbReference type="EMBL" id="AUG99951.1"/>
    </source>
</evidence>
<sequence>MAKNIQAIRGMNDYLPAETALWQRIEDSLKQVLGSYGYGEIRTPIVEQTSLFKRAIGEVTDVVEKEMYTFEDRNGDSLTLRPENTAGCVRAGIEHGILYNQEQRLWYVGPMFRHERPQKGRYRQFHQLGCEVFGLKGPDIDVELMLMTARWWRVLGIAEHVTLELNSIGSLDARARYREALIAFLEQHKDQLDEDCLRRMYTNPLRVLDSKNPQVQVLLDDAPILTAYLDDESRAHFNELCELLTQSGIPYKINPRLVRGLDYYNRTVFEWVTNSLGSQGTVCAGGRYDGMVEQLGGPANTPAVGFAMGLERLILLVQAINPEFAALPSVDVYLISSGVGTQSAAMQLAERLRDDMPQLKVMTNYSGGNFKKQFTRADKSGARVALVLGENEVAAGEVVVKNLTSGEQETLMQADVAARLATLLG</sequence>
<dbReference type="KEGG" id="serq:CWC46_09130"/>
<feature type="binding site" evidence="12">
    <location>
        <position position="259"/>
    </location>
    <ligand>
        <name>L-histidine</name>
        <dbReference type="ChEBI" id="CHEBI:57595"/>
    </ligand>
</feature>
<evidence type="ECO:0000313" key="17">
    <source>
        <dbReference type="Proteomes" id="UP000233778"/>
    </source>
</evidence>
<keyword evidence="7 11" id="KW-0067">ATP-binding</keyword>
<dbReference type="Pfam" id="PF03129">
    <property type="entry name" value="HGTP_anticodon"/>
    <property type="match status" value="1"/>
</dbReference>
<dbReference type="FunFam" id="3.40.50.800:FF:000007">
    <property type="entry name" value="Histidine--tRNA ligase"/>
    <property type="match status" value="1"/>
</dbReference>
<dbReference type="InterPro" id="IPR033656">
    <property type="entry name" value="HisRS_anticodon"/>
</dbReference>
<comment type="subcellular location">
    <subcellularLocation>
        <location evidence="1 11">Cytoplasm</location>
    </subcellularLocation>
</comment>
<dbReference type="PANTHER" id="PTHR43707">
    <property type="entry name" value="HISTIDYL-TRNA SYNTHETASE"/>
    <property type="match status" value="1"/>
</dbReference>
<comment type="similarity">
    <text evidence="2 11">Belongs to the class-II aminoacyl-tRNA synthetase family.</text>
</comment>
<dbReference type="GO" id="GO:0004821">
    <property type="term" value="F:histidine-tRNA ligase activity"/>
    <property type="evidence" value="ECO:0007669"/>
    <property type="project" value="UniProtKB-UniRule"/>
</dbReference>
<dbReference type="RefSeq" id="WP_021016895.1">
    <property type="nucleotide sequence ID" value="NZ_CP025084.1"/>
</dbReference>
<accession>A0A2I5TI88</accession>
<name>A0A2I5TI88_SERS3</name>
<evidence type="ECO:0000256" key="1">
    <source>
        <dbReference type="ARBA" id="ARBA00004496"/>
    </source>
</evidence>
<evidence type="ECO:0000256" key="8">
    <source>
        <dbReference type="ARBA" id="ARBA00022917"/>
    </source>
</evidence>
<evidence type="ECO:0000256" key="7">
    <source>
        <dbReference type="ARBA" id="ARBA00022840"/>
    </source>
</evidence>
<dbReference type="Gene3D" id="3.30.930.10">
    <property type="entry name" value="Bira Bifunctional Protein, Domain 2"/>
    <property type="match status" value="1"/>
</dbReference>
<dbReference type="FunFam" id="3.30.930.10:FF:000005">
    <property type="entry name" value="Histidine--tRNA ligase"/>
    <property type="match status" value="1"/>
</dbReference>
<keyword evidence="4 11" id="KW-0963">Cytoplasm</keyword>
<dbReference type="STRING" id="104623.Ser39006_03634"/>
<feature type="binding site" evidence="12">
    <location>
        <position position="113"/>
    </location>
    <ligand>
        <name>L-histidine</name>
        <dbReference type="ChEBI" id="CHEBI:57595"/>
    </ligand>
</feature>
<dbReference type="InterPro" id="IPR006195">
    <property type="entry name" value="aa-tRNA-synth_II"/>
</dbReference>
<evidence type="ECO:0000256" key="4">
    <source>
        <dbReference type="ARBA" id="ARBA00022490"/>
    </source>
</evidence>
<keyword evidence="9 11" id="KW-0030">Aminoacyl-tRNA synthetase</keyword>
<evidence type="ECO:0000313" key="15">
    <source>
        <dbReference type="EMBL" id="AUH04271.1"/>
    </source>
</evidence>
<dbReference type="PROSITE" id="PS50862">
    <property type="entry name" value="AA_TRNA_LIGASE_II"/>
    <property type="match status" value="1"/>
</dbReference>
<reference evidence="14 17" key="3">
    <citation type="submission" date="2017-11" db="EMBL/GenBank/DDBJ databases">
        <title>Complete genome sequence of Serratia sp. ATCC 39006 LacA.</title>
        <authorList>
            <person name="Hampton H.G."/>
            <person name="Jackson S.A."/>
            <person name="Jauregui R."/>
            <person name="Poulter G.T.M."/>
            <person name="Salmond G.P.C."/>
            <person name="Fineran P.C."/>
        </authorList>
    </citation>
    <scope>NUCLEOTIDE SEQUENCE [LARGE SCALE GENOMIC DNA]</scope>
    <source>
        <strain evidence="14 17">ATCC 39006</strain>
    </source>
</reference>
<evidence type="ECO:0000256" key="3">
    <source>
        <dbReference type="ARBA" id="ARBA00011738"/>
    </source>
</evidence>
<dbReference type="InterPro" id="IPR015807">
    <property type="entry name" value="His-tRNA-ligase"/>
</dbReference>
<keyword evidence="6 11" id="KW-0547">Nucleotide-binding</keyword>
<dbReference type="KEGG" id="sera:Ser39006_009135"/>
<evidence type="ECO:0000256" key="6">
    <source>
        <dbReference type="ARBA" id="ARBA00022741"/>
    </source>
</evidence>
<feature type="binding site" evidence="12">
    <location>
        <position position="131"/>
    </location>
    <ligand>
        <name>L-histidine</name>
        <dbReference type="ChEBI" id="CHEBI:57595"/>
    </ligand>
</feature>
<dbReference type="EMBL" id="CP025084">
    <property type="protein sequence ID" value="AUH04271.1"/>
    <property type="molecule type" value="Genomic_DNA"/>
</dbReference>
<dbReference type="CDD" id="cd00859">
    <property type="entry name" value="HisRS_anticodon"/>
    <property type="match status" value="1"/>
</dbReference>
<keyword evidence="16" id="KW-1185">Reference proteome</keyword>
<evidence type="ECO:0000313" key="16">
    <source>
        <dbReference type="Proteomes" id="UP000017700"/>
    </source>
</evidence>
<evidence type="ECO:0000256" key="12">
    <source>
        <dbReference type="PIRSR" id="PIRSR001549-1"/>
    </source>
</evidence>
<dbReference type="GO" id="GO:0005524">
    <property type="term" value="F:ATP binding"/>
    <property type="evidence" value="ECO:0007669"/>
    <property type="project" value="UniProtKB-UniRule"/>
</dbReference>
<feature type="binding site" evidence="12">
    <location>
        <position position="127"/>
    </location>
    <ligand>
        <name>L-histidine</name>
        <dbReference type="ChEBI" id="CHEBI:57595"/>
    </ligand>
</feature>
<reference evidence="15" key="2">
    <citation type="submission" date="2013-09" db="EMBL/GenBank/DDBJ databases">
        <authorList>
            <person name="Wang G."/>
            <person name="Yang Y."/>
            <person name="Su Y."/>
        </authorList>
    </citation>
    <scope>NUCLEOTIDE SEQUENCE</scope>
    <source>
        <strain evidence="15">ATCC 39006</strain>
    </source>
</reference>
<dbReference type="InterPro" id="IPR004154">
    <property type="entry name" value="Anticodon-bd"/>
</dbReference>
<dbReference type="PIRSF" id="PIRSF001549">
    <property type="entry name" value="His-tRNA_synth"/>
    <property type="match status" value="1"/>
</dbReference>
<evidence type="ECO:0000256" key="11">
    <source>
        <dbReference type="HAMAP-Rule" id="MF_00127"/>
    </source>
</evidence>
<protein>
    <recommendedName>
        <fullName evidence="11">Histidine--tRNA ligase</fullName>
        <ecNumber evidence="11">6.1.1.21</ecNumber>
    </recommendedName>
    <alternativeName>
        <fullName evidence="11">Histidyl-tRNA synthetase</fullName>
        <shortName evidence="11">HisRS</shortName>
    </alternativeName>
</protein>
<dbReference type="HAMAP" id="MF_00127">
    <property type="entry name" value="His_tRNA_synth"/>
    <property type="match status" value="1"/>
</dbReference>
<dbReference type="EC" id="6.1.1.21" evidence="11"/>
<organism evidence="15 16">
    <name type="scientific">Serratia sp. (strain ATCC 39006)</name>
    <name type="common">Prodigiosinella confusarubida</name>
    <dbReference type="NCBI Taxonomy" id="104623"/>
    <lineage>
        <taxon>Bacteria</taxon>
        <taxon>Pseudomonadati</taxon>
        <taxon>Pseudomonadota</taxon>
        <taxon>Gammaproteobacteria</taxon>
        <taxon>Enterobacterales</taxon>
        <taxon>Pectobacteriaceae</taxon>
        <taxon>Prodigiosinella</taxon>
    </lineage>
</organism>
<dbReference type="InterPro" id="IPR004516">
    <property type="entry name" value="HisRS/HisZ"/>
</dbReference>
<dbReference type="NCBIfam" id="TIGR00442">
    <property type="entry name" value="hisS"/>
    <property type="match status" value="1"/>
</dbReference>
<dbReference type="AlphaFoldDB" id="A0A2I5TI88"/>
<dbReference type="SUPFAM" id="SSF52954">
    <property type="entry name" value="Class II aaRS ABD-related"/>
    <property type="match status" value="1"/>
</dbReference>
<dbReference type="SUPFAM" id="SSF55681">
    <property type="entry name" value="Class II aaRS and biotin synthetases"/>
    <property type="match status" value="1"/>
</dbReference>
<dbReference type="PANTHER" id="PTHR43707:SF1">
    <property type="entry name" value="HISTIDINE--TRNA LIGASE, MITOCHONDRIAL-RELATED"/>
    <property type="match status" value="1"/>
</dbReference>
<dbReference type="InterPro" id="IPR036621">
    <property type="entry name" value="Anticodon-bd_dom_sf"/>
</dbReference>
<proteinExistence type="inferred from homology"/>
<evidence type="ECO:0000256" key="9">
    <source>
        <dbReference type="ARBA" id="ARBA00023146"/>
    </source>
</evidence>
<evidence type="ECO:0000256" key="10">
    <source>
        <dbReference type="ARBA" id="ARBA00047639"/>
    </source>
</evidence>
<dbReference type="EMBL" id="CP025085">
    <property type="protein sequence ID" value="AUG99951.1"/>
    <property type="molecule type" value="Genomic_DNA"/>
</dbReference>
<evidence type="ECO:0000256" key="2">
    <source>
        <dbReference type="ARBA" id="ARBA00008226"/>
    </source>
</evidence>
<evidence type="ECO:0000256" key="5">
    <source>
        <dbReference type="ARBA" id="ARBA00022598"/>
    </source>
</evidence>
<dbReference type="OrthoDB" id="9800814at2"/>
<dbReference type="Proteomes" id="UP000233778">
    <property type="component" value="Chromosome"/>
</dbReference>
<dbReference type="GO" id="GO:0005737">
    <property type="term" value="C:cytoplasm"/>
    <property type="evidence" value="ECO:0007669"/>
    <property type="project" value="UniProtKB-SubCell"/>
</dbReference>
<dbReference type="Proteomes" id="UP000017700">
    <property type="component" value="Chromosome"/>
</dbReference>
<comment type="subunit">
    <text evidence="3 11">Homodimer.</text>
</comment>
<feature type="binding site" evidence="12">
    <location>
        <begin position="263"/>
        <end position="264"/>
    </location>
    <ligand>
        <name>L-histidine</name>
        <dbReference type="ChEBI" id="CHEBI:57595"/>
    </ligand>
</feature>
<comment type="catalytic activity">
    <reaction evidence="10 11">
        <text>tRNA(His) + L-histidine + ATP = L-histidyl-tRNA(His) + AMP + diphosphate + H(+)</text>
        <dbReference type="Rhea" id="RHEA:17313"/>
        <dbReference type="Rhea" id="RHEA-COMP:9665"/>
        <dbReference type="Rhea" id="RHEA-COMP:9689"/>
        <dbReference type="ChEBI" id="CHEBI:15378"/>
        <dbReference type="ChEBI" id="CHEBI:30616"/>
        <dbReference type="ChEBI" id="CHEBI:33019"/>
        <dbReference type="ChEBI" id="CHEBI:57595"/>
        <dbReference type="ChEBI" id="CHEBI:78442"/>
        <dbReference type="ChEBI" id="CHEBI:78527"/>
        <dbReference type="ChEBI" id="CHEBI:456215"/>
        <dbReference type="EC" id="6.1.1.21"/>
    </reaction>
</comment>
<dbReference type="Pfam" id="PF13393">
    <property type="entry name" value="tRNA-synt_His"/>
    <property type="match status" value="1"/>
</dbReference>
<reference evidence="15" key="4">
    <citation type="submission" date="2017-11" db="EMBL/GenBank/DDBJ databases">
        <title>Complete genome sequence of Serratia sp. ATCC 39006.</title>
        <authorList>
            <person name="Hampton H.G."/>
            <person name="Jackson S.A."/>
            <person name="Jauregui R."/>
            <person name="Poulter G.T.M."/>
            <person name="Salmond G.P.C."/>
            <person name="Fineran P.C."/>
        </authorList>
    </citation>
    <scope>NUCLEOTIDE SEQUENCE</scope>
    <source>
        <strain evidence="15">ATCC 39006</strain>
    </source>
</reference>
<gene>
    <name evidence="11" type="primary">hisS</name>
    <name evidence="14" type="ORF">CWC46_09130</name>
    <name evidence="15" type="ORF">Ser39006_009135</name>
</gene>
<feature type="domain" description="Aminoacyl-transfer RNA synthetases class-II family profile" evidence="13">
    <location>
        <begin position="1"/>
        <end position="328"/>
    </location>
</feature>
<dbReference type="InterPro" id="IPR041715">
    <property type="entry name" value="HisRS-like_core"/>
</dbReference>
<evidence type="ECO:0000259" key="13">
    <source>
        <dbReference type="PROSITE" id="PS50862"/>
    </source>
</evidence>
<dbReference type="InterPro" id="IPR045864">
    <property type="entry name" value="aa-tRNA-synth_II/BPL/LPL"/>
</dbReference>
<dbReference type="GO" id="GO:0006427">
    <property type="term" value="P:histidyl-tRNA aminoacylation"/>
    <property type="evidence" value="ECO:0007669"/>
    <property type="project" value="UniProtKB-UniRule"/>
</dbReference>
<keyword evidence="8 11" id="KW-0648">Protein biosynthesis</keyword>